<feature type="compositionally biased region" description="Polar residues" evidence="1">
    <location>
        <begin position="96"/>
        <end position="105"/>
    </location>
</feature>
<evidence type="ECO:0000313" key="2">
    <source>
        <dbReference type="EMBL" id="CAK7893259.1"/>
    </source>
</evidence>
<dbReference type="SUPFAM" id="SSF101152">
    <property type="entry name" value="Mob1/phocein"/>
    <property type="match status" value="1"/>
</dbReference>
<gene>
    <name evidence="2" type="primary">MOB2</name>
    <name evidence="2" type="ORF">CAAN4_A06502</name>
</gene>
<feature type="compositionally biased region" description="Polar residues" evidence="1">
    <location>
        <begin position="26"/>
        <end position="67"/>
    </location>
</feature>
<dbReference type="InterPro" id="IPR036703">
    <property type="entry name" value="MOB_kinase_act_sf"/>
</dbReference>
<feature type="compositionally biased region" description="Low complexity" evidence="1">
    <location>
        <begin position="68"/>
        <end position="95"/>
    </location>
</feature>
<keyword evidence="2" id="KW-0418">Kinase</keyword>
<organism evidence="2 3">
    <name type="scientific">[Candida] anglica</name>
    <dbReference type="NCBI Taxonomy" id="148631"/>
    <lineage>
        <taxon>Eukaryota</taxon>
        <taxon>Fungi</taxon>
        <taxon>Dikarya</taxon>
        <taxon>Ascomycota</taxon>
        <taxon>Saccharomycotina</taxon>
        <taxon>Pichiomycetes</taxon>
        <taxon>Debaryomycetaceae</taxon>
        <taxon>Kurtzmaniella</taxon>
    </lineage>
</organism>
<dbReference type="Gene3D" id="1.20.140.30">
    <property type="entry name" value="MOB kinase activator"/>
    <property type="match status" value="1"/>
</dbReference>
<protein>
    <submittedName>
        <fullName evidence="2">CBK1 kinase activator protein Mob2p</fullName>
    </submittedName>
</protein>
<feature type="region of interest" description="Disordered" evidence="1">
    <location>
        <begin position="1"/>
        <end position="139"/>
    </location>
</feature>
<dbReference type="InterPro" id="IPR005301">
    <property type="entry name" value="MOB_kinase_act_fam"/>
</dbReference>
<reference evidence="2 3" key="1">
    <citation type="submission" date="2024-01" db="EMBL/GenBank/DDBJ databases">
        <authorList>
            <consortium name="Genoscope - CEA"/>
            <person name="William W."/>
        </authorList>
    </citation>
    <scope>NUCLEOTIDE SEQUENCE [LARGE SCALE GENOMIC DNA]</scope>
    <source>
        <strain evidence="2 3">29B2s-10</strain>
    </source>
</reference>
<keyword evidence="2" id="KW-0808">Transferase</keyword>
<dbReference type="GO" id="GO:0016301">
    <property type="term" value="F:kinase activity"/>
    <property type="evidence" value="ECO:0007669"/>
    <property type="project" value="UniProtKB-KW"/>
</dbReference>
<evidence type="ECO:0000256" key="1">
    <source>
        <dbReference type="SAM" id="MobiDB-lite"/>
    </source>
</evidence>
<proteinExistence type="predicted"/>
<name>A0ABP0E5X8_9ASCO</name>
<feature type="compositionally biased region" description="Low complexity" evidence="1">
    <location>
        <begin position="116"/>
        <end position="130"/>
    </location>
</feature>
<sequence>MSFLNTIRGLGRSSKKNKKDLDVPTSIYSHPNSSGSTLRRSQSPTKSPSRQRNNQYNKSPTKARTQYAQQQHQQQHQLSSQQAQLQHQQQSQLSSTPLLDSTTGSIIPDQSGRKGTSGNTTAAVGGNTTSLGSIPTSGGSSALPAATKLPLFLCEPFVKTALVKGSFKTIVQLPKYVDYGEWVALNIFESFNNLNQFYGIIAEYVTPEAYPTMNAGPYTNYMWVDGSGQMVNLPAGTYIDYVLTWISNKINDQSVFPTKSGGAFPPNFLKDCKNISRQMFRIFAHIYHNHFEKIVHLSLEAHWNSFFSHFISFVKEFGMIERAELDPLLPLIENLEQQGKIV</sequence>
<evidence type="ECO:0000313" key="3">
    <source>
        <dbReference type="Proteomes" id="UP001497600"/>
    </source>
</evidence>
<dbReference type="Pfam" id="PF03637">
    <property type="entry name" value="Mob1_phocein"/>
    <property type="match status" value="1"/>
</dbReference>
<dbReference type="SMART" id="SM01388">
    <property type="entry name" value="Mob1_phocein"/>
    <property type="match status" value="1"/>
</dbReference>
<accession>A0ABP0E5X8</accession>
<dbReference type="EMBL" id="OZ004253">
    <property type="protein sequence ID" value="CAK7893259.1"/>
    <property type="molecule type" value="Genomic_DNA"/>
</dbReference>
<dbReference type="Proteomes" id="UP001497600">
    <property type="component" value="Chromosome A"/>
</dbReference>
<dbReference type="PANTHER" id="PTHR22599">
    <property type="entry name" value="MPS ONE BINDER KINASE ACTIVATOR-LIKE MOB"/>
    <property type="match status" value="1"/>
</dbReference>
<keyword evidence="3" id="KW-1185">Reference proteome</keyword>